<organism evidence="1 2">
    <name type="scientific">Lamprobacter modestohalophilus</name>
    <dbReference type="NCBI Taxonomy" id="1064514"/>
    <lineage>
        <taxon>Bacteria</taxon>
        <taxon>Pseudomonadati</taxon>
        <taxon>Pseudomonadota</taxon>
        <taxon>Gammaproteobacteria</taxon>
        <taxon>Chromatiales</taxon>
        <taxon>Chromatiaceae</taxon>
        <taxon>Lamprobacter</taxon>
    </lineage>
</organism>
<name>A0A9X0WBS0_9GAMM</name>
<evidence type="ECO:0000313" key="1">
    <source>
        <dbReference type="EMBL" id="MBK1620255.1"/>
    </source>
</evidence>
<comment type="caution">
    <text evidence="1">The sequence shown here is derived from an EMBL/GenBank/DDBJ whole genome shotgun (WGS) entry which is preliminary data.</text>
</comment>
<sequence>MTTLFSIIESPSHPRLDALYQRLGITQIKLPSQRKALQALKRSAPDWVVAEFFYGFGNNYAGANVCNLDVFLASLSKQAPDARVIVLVSKEQAQYVPLLAERFPLYAVLTLPVIEAEVDAILRDAAMSVSEAASQV</sequence>
<keyword evidence="2" id="KW-1185">Reference proteome</keyword>
<dbReference type="Proteomes" id="UP001138768">
    <property type="component" value="Unassembled WGS sequence"/>
</dbReference>
<evidence type="ECO:0000313" key="2">
    <source>
        <dbReference type="Proteomes" id="UP001138768"/>
    </source>
</evidence>
<dbReference type="RefSeq" id="WP_200246941.1">
    <property type="nucleotide sequence ID" value="NZ_NRRY01000035.1"/>
</dbReference>
<gene>
    <name evidence="1" type="ORF">CKO42_17770</name>
</gene>
<dbReference type="AlphaFoldDB" id="A0A9X0WBS0"/>
<protein>
    <submittedName>
        <fullName evidence="1">Uncharacterized protein</fullName>
    </submittedName>
</protein>
<dbReference type="EMBL" id="NRRY01000035">
    <property type="protein sequence ID" value="MBK1620255.1"/>
    <property type="molecule type" value="Genomic_DNA"/>
</dbReference>
<accession>A0A9X0WBS0</accession>
<reference evidence="1 2" key="1">
    <citation type="journal article" date="2020" name="Microorganisms">
        <title>Osmotic Adaptation and Compatible Solute Biosynthesis of Phototrophic Bacteria as Revealed from Genome Analyses.</title>
        <authorList>
            <person name="Imhoff J.F."/>
            <person name="Rahn T."/>
            <person name="Kunzel S."/>
            <person name="Keller A."/>
            <person name="Neulinger S.C."/>
        </authorList>
    </citation>
    <scope>NUCLEOTIDE SEQUENCE [LARGE SCALE GENOMIC DNA]</scope>
    <source>
        <strain evidence="1 2">DSM 25653</strain>
    </source>
</reference>
<proteinExistence type="predicted"/>